<feature type="compositionally biased region" description="Polar residues" evidence="1">
    <location>
        <begin position="576"/>
        <end position="588"/>
    </location>
</feature>
<feature type="compositionally biased region" description="Low complexity" evidence="1">
    <location>
        <begin position="25"/>
        <end position="38"/>
    </location>
</feature>
<organism evidence="2 3">
    <name type="scientific">Exophiala bonariae</name>
    <dbReference type="NCBI Taxonomy" id="1690606"/>
    <lineage>
        <taxon>Eukaryota</taxon>
        <taxon>Fungi</taxon>
        <taxon>Dikarya</taxon>
        <taxon>Ascomycota</taxon>
        <taxon>Pezizomycotina</taxon>
        <taxon>Eurotiomycetes</taxon>
        <taxon>Chaetothyriomycetidae</taxon>
        <taxon>Chaetothyriales</taxon>
        <taxon>Herpotrichiellaceae</taxon>
        <taxon>Exophiala</taxon>
    </lineage>
</organism>
<protein>
    <submittedName>
        <fullName evidence="2">Uncharacterized protein</fullName>
    </submittedName>
</protein>
<dbReference type="AlphaFoldDB" id="A0AAV9NSD7"/>
<feature type="compositionally biased region" description="Polar residues" evidence="1">
    <location>
        <begin position="146"/>
        <end position="156"/>
    </location>
</feature>
<dbReference type="EMBL" id="JAVRRD010000001">
    <property type="protein sequence ID" value="KAK5064262.1"/>
    <property type="molecule type" value="Genomic_DNA"/>
</dbReference>
<feature type="region of interest" description="Disordered" evidence="1">
    <location>
        <begin position="1"/>
        <end position="613"/>
    </location>
</feature>
<accession>A0AAV9NSD7</accession>
<gene>
    <name evidence="2" type="ORF">LTR84_000095</name>
</gene>
<keyword evidence="3" id="KW-1185">Reference proteome</keyword>
<feature type="compositionally biased region" description="Polar residues" evidence="1">
    <location>
        <begin position="359"/>
        <end position="380"/>
    </location>
</feature>
<feature type="compositionally biased region" description="Basic and acidic residues" evidence="1">
    <location>
        <begin position="476"/>
        <end position="485"/>
    </location>
</feature>
<evidence type="ECO:0000313" key="2">
    <source>
        <dbReference type="EMBL" id="KAK5064262.1"/>
    </source>
</evidence>
<dbReference type="Proteomes" id="UP001358417">
    <property type="component" value="Unassembled WGS sequence"/>
</dbReference>
<reference evidence="2 3" key="1">
    <citation type="submission" date="2023-08" db="EMBL/GenBank/DDBJ databases">
        <title>Black Yeasts Isolated from many extreme environments.</title>
        <authorList>
            <person name="Coleine C."/>
            <person name="Stajich J.E."/>
            <person name="Selbmann L."/>
        </authorList>
    </citation>
    <scope>NUCLEOTIDE SEQUENCE [LARGE SCALE GENOMIC DNA]</scope>
    <source>
        <strain evidence="2 3">CCFEE 5792</strain>
    </source>
</reference>
<feature type="compositionally biased region" description="Polar residues" evidence="1">
    <location>
        <begin position="204"/>
        <end position="213"/>
    </location>
</feature>
<proteinExistence type="predicted"/>
<feature type="compositionally biased region" description="Polar residues" evidence="1">
    <location>
        <begin position="165"/>
        <end position="184"/>
    </location>
</feature>
<feature type="compositionally biased region" description="Basic and acidic residues" evidence="1">
    <location>
        <begin position="269"/>
        <end position="279"/>
    </location>
</feature>
<dbReference type="GeneID" id="89968317"/>
<evidence type="ECO:0000313" key="3">
    <source>
        <dbReference type="Proteomes" id="UP001358417"/>
    </source>
</evidence>
<comment type="caution">
    <text evidence="2">The sequence shown here is derived from an EMBL/GenBank/DDBJ whole genome shotgun (WGS) entry which is preliminary data.</text>
</comment>
<feature type="compositionally biased region" description="Low complexity" evidence="1">
    <location>
        <begin position="330"/>
        <end position="341"/>
    </location>
</feature>
<dbReference type="RefSeq" id="XP_064711586.1">
    <property type="nucleotide sequence ID" value="XM_064843726.1"/>
</dbReference>
<name>A0AAV9NSD7_9EURO</name>
<evidence type="ECO:0000256" key="1">
    <source>
        <dbReference type="SAM" id="MobiDB-lite"/>
    </source>
</evidence>
<feature type="compositionally biased region" description="Low complexity" evidence="1">
    <location>
        <begin position="223"/>
        <end position="248"/>
    </location>
</feature>
<feature type="compositionally biased region" description="Basic and acidic residues" evidence="1">
    <location>
        <begin position="538"/>
        <end position="547"/>
    </location>
</feature>
<sequence>MSANSGNGGVRNLRAMFENKGGDQSTSPPSRGRSPNPSEFSNGSRPVSKVRASFVAVERPGENGGPPILGLRRASEVSSLGGIQENATMDAGHLERSSSVRTDADIRHDARPPYGRAQSSTNGTLDGGLGKILKGSAFAETPSKVPKTTSVTSNAKNLGEALSSGRLQNPTRDSPSKENGSANAATMVKNMKTDGRSGPPPPTTLQTTKSTQPIKPPPTRLATKSIPKSPVISKPSPKTPTSPVTSVKGGPAKIRGVMESAKQAQQARVESKPTLKQEKAPTAPKLDTKTKAKSTSEVTKKEKAPASPQVARSSKIIRAKSPTRPSRLPTAATANTASSAAKDTHLSPTEPDFRKPVTKKSSTLSIRQPRASVSSTTSTLGKKPSRASLVNGHDKHERPKSRVSVQASKPDEGFLARMMRPTTSSAQKTHDKVQVNSPPRPRTSTSHRPKDVTTKKAPPPPKTQLAKPQMVTNENEADKASHEDVFSPDETVQPPQLDVEEIKEGDAPVASESKIEVPQEPIENTPSLDPNEGTATEKITDDKITAEDKEELPTPTPTPTPIEEESHVAEVKEEVPNQTPIENISTIEEIQPESPIEGVEDRPEPVQENAVAV</sequence>
<feature type="compositionally biased region" description="Basic and acidic residues" evidence="1">
    <location>
        <begin position="92"/>
        <end position="111"/>
    </location>
</feature>
<feature type="compositionally biased region" description="Basic and acidic residues" evidence="1">
    <location>
        <begin position="564"/>
        <end position="575"/>
    </location>
</feature>